<dbReference type="Proteomes" id="UP001065298">
    <property type="component" value="Chromosome 7"/>
</dbReference>
<proteinExistence type="predicted"/>
<comment type="caution">
    <text evidence="1">The sequence shown here is derived from an EMBL/GenBank/DDBJ whole genome shotgun (WGS) entry which is preliminary data.</text>
</comment>
<reference evidence="1" key="1">
    <citation type="submission" date="2022-06" db="EMBL/GenBank/DDBJ databases">
        <title>Fusarium solani species complex genomes reveal bases of compartmentalisation and animal pathogenesis.</title>
        <authorList>
            <person name="Tsai I.J."/>
        </authorList>
    </citation>
    <scope>NUCLEOTIDE SEQUENCE</scope>
    <source>
        <strain evidence="1">Fu6.1</strain>
    </source>
</reference>
<evidence type="ECO:0000313" key="1">
    <source>
        <dbReference type="EMBL" id="KAI8663559.1"/>
    </source>
</evidence>
<evidence type="ECO:0000313" key="2">
    <source>
        <dbReference type="Proteomes" id="UP001065298"/>
    </source>
</evidence>
<organism evidence="1 2">
    <name type="scientific">Fusarium keratoplasticum</name>
    <dbReference type="NCBI Taxonomy" id="1328300"/>
    <lineage>
        <taxon>Eukaryota</taxon>
        <taxon>Fungi</taxon>
        <taxon>Dikarya</taxon>
        <taxon>Ascomycota</taxon>
        <taxon>Pezizomycotina</taxon>
        <taxon>Sordariomycetes</taxon>
        <taxon>Hypocreomycetidae</taxon>
        <taxon>Hypocreales</taxon>
        <taxon>Nectriaceae</taxon>
        <taxon>Fusarium</taxon>
        <taxon>Fusarium solani species complex</taxon>
    </lineage>
</organism>
<gene>
    <name evidence="1" type="ORF">NCS57_00957300</name>
</gene>
<sequence>MASFFQPGLDDPARQDCPDSTFQVYCNSILPSHLLFNNLYQLVGLVLGGVCIVVPITLYLIYQVLQRRTLPAAKGPVKPPVPRPTTSKQQSSSRAPTRDGDAVFSHQRTGSSRIGSRPQSSRGSVAPSFRLTKTFRVVSGLGLDGGLVGPQDNSRSYDLVVMPLAMAGGVTGGSGDSRSSMQSFRSVSAKMSLAHVHMEDFGNDALEEPHLSITAGFLAQTQLQHNLAGFALQCTTARKPEQIERLLTSLQALEVSVILLCHHDCEAIDNVDFSLASGVMIENACILPSGERRHYFKARRLRDIMARCSQEREERPEFFAGFLDRWETRPKASVIRRAVKIAEHFGAVIDHGPIEPSMDVKASALSNPMRTMSAFEYLRRSELIELQKCWTTESRKTWVPGVSDTADVASLPTDALDAIIPRASELLRHVDVSQSAKRLSRETSIYTPSPEYLELAPKRASFWESGNGGTSLSPLGCFPLTSEPTTEHFDAVVETQVHLGELGMLQVIEGNDEQRLLASLRSLQQTTRCQGLVHDLISGLASRQIRVFKGLKTGFQIPRADVSFWGVSKGRDSATDRFVDIFISLKAPDDAAAVLHTWLAHNGVLREQRFEEELRLEEANNTLDGSGLPISIRESIKRATYGEALSLTQKLRVSRINHPITDAASQYCRSLLIEETSKVAWRQLCARAALDDSLSMRDVLKLRLEHFMRQGADKLPALDNLVRLYEITQKTVDEALFFGDRKVLKALTQTLLSSFDPWQSWNNCDYIDVNADLFALIFFKILRRSAFEDVYLETTDRCPLFLSEPDQAAVFSELWILGSQCQIYFDLLPRDIGQVISKRYRLLLQDDPPPADYRRDKEIMTMYPSSDARPAEEKEDRTNPGSPSLDLTAHERIQRWKKQFAAAGALSIFCLPAIVDVTLLTFVGRGCFMTAFMEPDHLEVAGFALLAAMLLTAGVTGWVGSTGNFYLAHYAYDNMIYFHVQRLSGGFVLTLAVSICGLIAFSLQKSVGAGFVFVAYLVSITTYFNVLGIMSTMHLHEAPLSSGRLVVLQTLPLLLISPILSAFVNGNDLQIYIPVMYAFLFLVLFRYRRLCQEWSNWMEKIPKFTEADIVEWYSMKLSSDSTDSDAASSKSSTGAVAREAFASAVTAYTRRTRDAKASGIMSDALVVRVANGIPYINWLLKKLSVEGSSPPEFTTAWFTQLGEAINQQRVLRRGLKEQSAFTLFRLARHDVGQNLGLFLIALMDRWLMLVMSARQPYPSIYTDSRARYGIWLTIVYFCSAAIILDSTLQKYWSHRYEVSQEKLAGLEDAERVEAQAEARRRQSIIKAIIDVAGKLFVVFGFTTVMLWLLVETKETVIIYYMYVFGYTGAIAFQFNRCFTTNVGAHITVIMCSAAIGFIVGCILHALPMTAGFLYTDILSQNVAALLAAVGTSYYSWKDPRATMNPVHAPSKGQALWTQPKITAEWPMDSDMTSADIPEELASVKVWYDDGSAAAERITELLRLSVRDPSIHSEAVKWSGGLVRKAQQLWHARKITVMMSSSEGFSRAGLGDLSSFSYRDGDILHIGFGAMGESEQKIATWHPMLAVMVCESLMYHLARSELKLPHAQAVQAEHFVHGTDALSKRIQLELAPQNSQALFRVALKTEMNVMKHLCLGIDVNSKWESTPQTVREVILDRIYGEEVSISAEFASWLAETQFDMQSVDFHLNLTLQIYRQCRENLGRVVHFQPPKSHDLTVFPADLQAASIPSSHGQHWLFSACRYVVTACSSLVKWFAILSGAGSNIERELTYSLARVPMRGVIIWFLLLLWKICWIIKNTWVYWIILHDKPALLNIARLAKKGERRKIKLNRGAIVVEQPRKTVTGFVSKGHDGSMLLTVHNGILKEPLKEEDALFIATYDRDLRLETRVEKGSSRTAIYQYAEKTSCRQPTSIETTYKSGVSSTGFYDKYGRITKGTMSLDGKDIAFQYHYRTTPKGNADLLRADYKPADSTAEDCLSVFWGKPVDPESYDWVPSQLVHLIIQKIDGRTYVTEYDYQHRRDPTIVSHLREADGSKTALSKRPQLFLDDSKLLVRPENLSFDSEDLLIYHNRLQVREMRRKANNTPTLVTYLNPLFWLAQWNRRLYKRMPTWRVRTELWSLWVKSTTLDAFTACWVDELILREEPLLQDYWRARDSGRLEEARRALDDKIDHIVSAINIDADVSEVSLLAIKTSDLYAMGLGNDANPVTAQPQNCYKDTEDRISVIFNDIGCWPVSPGGVSNCRRDLVNGHTTIRNHVLAECANDYGIPRFQIEKSVQSLKLLPLWGLDGNTANHGLVDNLLQSQVDEKIEATDMDADVTGIFVPLLTEFVKGARTKQYSRADLIKYSNVYLSMAKYYETKDYSLTWKSPVVQRAWMRAWLIRYDDSNIADVSECFEMERPSMSDFRDALGIYMAYLFIYAVQVPEDCPRVFQSTHHGISSLFGMILQCRRGVTFGIWDHAILWRETCLNISPAQSELPLAVQSMLLAGIGMAARLAYFHADVIMPCASVFNPMWEVELGTDGGNIASRNMFERKVDPIVNGISNMDAFKPVDKVRTDKPTVVMLSNVQFIKGVKIAIQAADIIINEMGFEDYQLVVYGAKDRQPAYCLEMEKLIVESGLAGKVVLAGFGNPKVVLQDAWLFMNSSISEGLPLAIGEAALAGVPIVATEVGATALVLTDPQDQHQQYGEVVPPNDPMALARAQLSILSMVGPWAKFTADKEAEAPTLPDEILPEHVDWLTKRFYEKSDDRRKLGLLSREVVLHSFHGSRYLREHEQMYWIQWHMSQMRANGDLNGSPFKFGTPRPLRFIEEVTDEKATEDNDSEKEKTKPLVLRKRHQPEDKSEGGNQV</sequence>
<name>A0ACC0QRX6_9HYPO</name>
<dbReference type="EMBL" id="CM046509">
    <property type="protein sequence ID" value="KAI8663559.1"/>
    <property type="molecule type" value="Genomic_DNA"/>
</dbReference>
<accession>A0ACC0QRX6</accession>
<protein>
    <submittedName>
        <fullName evidence="1">Uncharacterized protein</fullName>
    </submittedName>
</protein>
<keyword evidence="2" id="KW-1185">Reference proteome</keyword>